<accession>A0ABP2K3Z3</accession>
<comment type="caution">
    <text evidence="2">The sequence shown here is derived from an EMBL/GenBank/DDBJ whole genome shotgun (WGS) entry which is preliminary data.</text>
</comment>
<sequence>MQKGYITKKTSIFVEIFLAVFEMNFNYFFNFLKTLAIT</sequence>
<protein>
    <submittedName>
        <fullName evidence="2">Conserved domain protein</fullName>
    </submittedName>
</protein>
<reference evidence="2 3" key="1">
    <citation type="journal article" date="2010" name="Microbiol. Resour. Announc.">
        <title>Comparative genomics of the bacterial genus Listeria: Genome evolution is characterized by limited gene acquisition and limited gene loss.</title>
        <authorList>
            <person name="den Bakker H.C."/>
            <person name="Cummings C.A."/>
            <person name="Ferreira V."/>
            <person name="Vatta P."/>
            <person name="Orsi R.H."/>
            <person name="Degoricija L."/>
            <person name="Barker M."/>
            <person name="Petrauskene O."/>
            <person name="Furtado M.R."/>
            <person name="Wiedmann M."/>
        </authorList>
    </citation>
    <scope>NUCLEOTIDE SEQUENCE [LARGE SCALE GENOMIC DNA]</scope>
    <source>
        <strain evidence="2 3">FSL S4-120</strain>
    </source>
</reference>
<name>A0ABP2K3Z3_9LIST</name>
<feature type="transmembrane region" description="Helical" evidence="1">
    <location>
        <begin position="12"/>
        <end position="29"/>
    </location>
</feature>
<gene>
    <name evidence="2" type="ORF">NT05LM_0158</name>
</gene>
<keyword evidence="1" id="KW-1133">Transmembrane helix</keyword>
<evidence type="ECO:0000313" key="3">
    <source>
        <dbReference type="Proteomes" id="UP000003412"/>
    </source>
</evidence>
<keyword evidence="1" id="KW-0472">Membrane</keyword>
<keyword evidence="3" id="KW-1185">Reference proteome</keyword>
<evidence type="ECO:0000256" key="1">
    <source>
        <dbReference type="SAM" id="Phobius"/>
    </source>
</evidence>
<organism evidence="2 3">
    <name type="scientific">Listeria marthii FSL S4-120</name>
    <dbReference type="NCBI Taxonomy" id="702457"/>
    <lineage>
        <taxon>Bacteria</taxon>
        <taxon>Bacillati</taxon>
        <taxon>Bacillota</taxon>
        <taxon>Bacilli</taxon>
        <taxon>Bacillales</taxon>
        <taxon>Listeriaceae</taxon>
        <taxon>Listeria</taxon>
    </lineage>
</organism>
<dbReference type="EMBL" id="ADXF01000086">
    <property type="protein sequence ID" value="EFR89163.1"/>
    <property type="molecule type" value="Genomic_DNA"/>
</dbReference>
<evidence type="ECO:0000313" key="2">
    <source>
        <dbReference type="EMBL" id="EFR89163.1"/>
    </source>
</evidence>
<keyword evidence="1" id="KW-0812">Transmembrane</keyword>
<proteinExistence type="predicted"/>
<dbReference type="Proteomes" id="UP000003412">
    <property type="component" value="Chromosome"/>
</dbReference>